<evidence type="ECO:0000313" key="2">
    <source>
        <dbReference type="EMBL" id="KAJ2784376.1"/>
    </source>
</evidence>
<proteinExistence type="predicted"/>
<evidence type="ECO:0000256" key="1">
    <source>
        <dbReference type="SAM" id="MobiDB-lite"/>
    </source>
</evidence>
<protein>
    <submittedName>
        <fullName evidence="2">Uncharacterized protein</fullName>
    </submittedName>
</protein>
<name>A0A9W8HEL8_9FUNG</name>
<sequence length="287" mass="32729">MQSPKLPLSPAQPQSQQPQPAAPHKPHPSPQTILDPSMQRRATRALRQMYHREHHFLHTLTPQELEQLTQQDAASLSEQHHYGELAFLLLGLKPCALLDYAERGPLLEKYLSCVVRPSLEELNHVGQQGGGAFELRCRRIEQSLESPEGGSWQGAYVLWDERREESRRWAGRLLEGGRIPEDDLARALDYPGSLPKTAEELRSVVPVSYLGRMKSESGEWMSDRWECLTAFIVLQHELPQMALHRMRYQAVRVFDIEMQVAMDTSSMDQMYSGSEEAAPWGGEGQWH</sequence>
<evidence type="ECO:0000313" key="3">
    <source>
        <dbReference type="Proteomes" id="UP001140172"/>
    </source>
</evidence>
<reference evidence="2" key="1">
    <citation type="submission" date="2022-07" db="EMBL/GenBank/DDBJ databases">
        <title>Phylogenomic reconstructions and comparative analyses of Kickxellomycotina fungi.</title>
        <authorList>
            <person name="Reynolds N.K."/>
            <person name="Stajich J.E."/>
            <person name="Barry K."/>
            <person name="Grigoriev I.V."/>
            <person name="Crous P."/>
            <person name="Smith M.E."/>
        </authorList>
    </citation>
    <scope>NUCLEOTIDE SEQUENCE</scope>
    <source>
        <strain evidence="2">BCRC 34489</strain>
    </source>
</reference>
<gene>
    <name evidence="2" type="ORF">GGI15_002271</name>
</gene>
<dbReference type="OrthoDB" id="61900at2759"/>
<dbReference type="Proteomes" id="UP001140172">
    <property type="component" value="Unassembled WGS sequence"/>
</dbReference>
<comment type="caution">
    <text evidence="2">The sequence shown here is derived from an EMBL/GenBank/DDBJ whole genome shotgun (WGS) entry which is preliminary data.</text>
</comment>
<dbReference type="EMBL" id="JANBUM010000115">
    <property type="protein sequence ID" value="KAJ2784376.1"/>
    <property type="molecule type" value="Genomic_DNA"/>
</dbReference>
<accession>A0A9W8HEL8</accession>
<feature type="compositionally biased region" description="Low complexity" evidence="1">
    <location>
        <begin position="1"/>
        <end position="19"/>
    </location>
</feature>
<feature type="region of interest" description="Disordered" evidence="1">
    <location>
        <begin position="1"/>
        <end position="36"/>
    </location>
</feature>
<dbReference type="AlphaFoldDB" id="A0A9W8HEL8"/>
<keyword evidence="3" id="KW-1185">Reference proteome</keyword>
<organism evidence="2 3">
    <name type="scientific">Coemansia interrupta</name>
    <dbReference type="NCBI Taxonomy" id="1126814"/>
    <lineage>
        <taxon>Eukaryota</taxon>
        <taxon>Fungi</taxon>
        <taxon>Fungi incertae sedis</taxon>
        <taxon>Zoopagomycota</taxon>
        <taxon>Kickxellomycotina</taxon>
        <taxon>Kickxellomycetes</taxon>
        <taxon>Kickxellales</taxon>
        <taxon>Kickxellaceae</taxon>
        <taxon>Coemansia</taxon>
    </lineage>
</organism>